<proteinExistence type="predicted"/>
<evidence type="ECO:0000313" key="1">
    <source>
        <dbReference type="EMBL" id="QCT02743.1"/>
    </source>
</evidence>
<name>A0A4P8XK94_9BACL</name>
<gene>
    <name evidence="1" type="ORF">E6C60_2028</name>
</gene>
<accession>A0A4P8XK94</accession>
<reference evidence="1 2" key="1">
    <citation type="submission" date="2019-05" db="EMBL/GenBank/DDBJ databases">
        <authorList>
            <person name="Chen C."/>
        </authorList>
    </citation>
    <scope>NUCLEOTIDE SEQUENCE [LARGE SCALE GENOMIC DNA]</scope>
    <source>
        <strain evidence="1 2">HB172198</strain>
    </source>
</reference>
<protein>
    <submittedName>
        <fullName evidence="1">Uncharacterized protein</fullName>
    </submittedName>
</protein>
<dbReference type="Proteomes" id="UP000300879">
    <property type="component" value="Chromosome"/>
</dbReference>
<keyword evidence="2" id="KW-1185">Reference proteome</keyword>
<organism evidence="1 2">
    <name type="scientific">Paenibacillus algicola</name>
    <dbReference type="NCBI Taxonomy" id="2565926"/>
    <lineage>
        <taxon>Bacteria</taxon>
        <taxon>Bacillati</taxon>
        <taxon>Bacillota</taxon>
        <taxon>Bacilli</taxon>
        <taxon>Bacillales</taxon>
        <taxon>Paenibacillaceae</taxon>
        <taxon>Paenibacillus</taxon>
    </lineage>
</organism>
<evidence type="ECO:0000313" key="2">
    <source>
        <dbReference type="Proteomes" id="UP000300879"/>
    </source>
</evidence>
<dbReference type="KEGG" id="palo:E6C60_2028"/>
<dbReference type="EMBL" id="CP040396">
    <property type="protein sequence ID" value="QCT02743.1"/>
    <property type="molecule type" value="Genomic_DNA"/>
</dbReference>
<sequence length="77" mass="9011">MKINYSAYMHYIRQGHVYNTLIDTKLHTVGACFRYALQPISVYCTYCQLLAVLKSKLYFGDHNRTPYNITKIALIFV</sequence>
<dbReference type="AlphaFoldDB" id="A0A4P8XK94"/>